<keyword evidence="3" id="KW-1185">Reference proteome</keyword>
<dbReference type="AlphaFoldDB" id="A0A8T3C8K0"/>
<protein>
    <recommendedName>
        <fullName evidence="1">Reverse transcriptase zinc-binding domain-containing protein</fullName>
    </recommendedName>
</protein>
<dbReference type="EMBL" id="JAGYWB010000002">
    <property type="protein sequence ID" value="KAI0529034.1"/>
    <property type="molecule type" value="Genomic_DNA"/>
</dbReference>
<evidence type="ECO:0000313" key="3">
    <source>
        <dbReference type="Proteomes" id="UP000829196"/>
    </source>
</evidence>
<sequence>MCSRFLYFGDLEARKLFLIAWKKTCRPKQLGGLGIPNLASLQFANCCSLILRFYNSKSMLFRFLNAKYGTPWTPILSKASSLWNDMNRTALQITSIISFDLKANSILSFLWDPWLRRNYIMAEFASLNLDSLIPFNATVSDFLGDVGWLFPDAIPFPIALTLQNFGCNHHGFQPTIRWDGKVKACFSAFIKFYHRHEIIVDWFKLVWHKHYALRYSSFIWLALINGLKTAEELIKRNIMVNSTCSLCFVHFESNGHIYFECDYAFNVLTNLIPMVGEFLLRPRLIQVLHFLGEHNHLANNQKELFLIILGCATYFIWRERNERRFNGKSRCYSTLCLHIKKAVEAKITNWKSADLLRIPWVV</sequence>
<name>A0A8T3C8K0_DENNO</name>
<dbReference type="Proteomes" id="UP000829196">
    <property type="component" value="Unassembled WGS sequence"/>
</dbReference>
<gene>
    <name evidence="2" type="ORF">KFK09_001579</name>
</gene>
<evidence type="ECO:0000259" key="1">
    <source>
        <dbReference type="Pfam" id="PF13966"/>
    </source>
</evidence>
<evidence type="ECO:0000313" key="2">
    <source>
        <dbReference type="EMBL" id="KAI0529034.1"/>
    </source>
</evidence>
<dbReference type="OrthoDB" id="649363at2759"/>
<reference evidence="2" key="1">
    <citation type="journal article" date="2022" name="Front. Genet.">
        <title>Chromosome-Scale Assembly of the Dendrobium nobile Genome Provides Insights Into the Molecular Mechanism of the Biosynthesis of the Medicinal Active Ingredient of Dendrobium.</title>
        <authorList>
            <person name="Xu Q."/>
            <person name="Niu S.-C."/>
            <person name="Li K.-L."/>
            <person name="Zheng P.-J."/>
            <person name="Zhang X.-J."/>
            <person name="Jia Y."/>
            <person name="Liu Y."/>
            <person name="Niu Y.-X."/>
            <person name="Yu L.-H."/>
            <person name="Chen D.-F."/>
            <person name="Zhang G.-Q."/>
        </authorList>
    </citation>
    <scope>NUCLEOTIDE SEQUENCE</scope>
    <source>
        <tissue evidence="2">Leaf</tissue>
    </source>
</reference>
<proteinExistence type="predicted"/>
<organism evidence="2 3">
    <name type="scientific">Dendrobium nobile</name>
    <name type="common">Orchid</name>
    <dbReference type="NCBI Taxonomy" id="94219"/>
    <lineage>
        <taxon>Eukaryota</taxon>
        <taxon>Viridiplantae</taxon>
        <taxon>Streptophyta</taxon>
        <taxon>Embryophyta</taxon>
        <taxon>Tracheophyta</taxon>
        <taxon>Spermatophyta</taxon>
        <taxon>Magnoliopsida</taxon>
        <taxon>Liliopsida</taxon>
        <taxon>Asparagales</taxon>
        <taxon>Orchidaceae</taxon>
        <taxon>Epidendroideae</taxon>
        <taxon>Malaxideae</taxon>
        <taxon>Dendrobiinae</taxon>
        <taxon>Dendrobium</taxon>
    </lineage>
</organism>
<dbReference type="PANTHER" id="PTHR33116">
    <property type="entry name" value="REVERSE TRANSCRIPTASE ZINC-BINDING DOMAIN-CONTAINING PROTEIN-RELATED-RELATED"/>
    <property type="match status" value="1"/>
</dbReference>
<dbReference type="Pfam" id="PF13966">
    <property type="entry name" value="zf-RVT"/>
    <property type="match status" value="1"/>
</dbReference>
<dbReference type="InterPro" id="IPR026960">
    <property type="entry name" value="RVT-Znf"/>
</dbReference>
<dbReference type="PANTHER" id="PTHR33116:SF78">
    <property type="entry name" value="OS12G0587133 PROTEIN"/>
    <property type="match status" value="1"/>
</dbReference>
<feature type="domain" description="Reverse transcriptase zinc-binding" evidence="1">
    <location>
        <begin position="191"/>
        <end position="265"/>
    </location>
</feature>
<accession>A0A8T3C8K0</accession>
<comment type="caution">
    <text evidence="2">The sequence shown here is derived from an EMBL/GenBank/DDBJ whole genome shotgun (WGS) entry which is preliminary data.</text>
</comment>